<gene>
    <name evidence="1" type="ORF">Solumvirus6_4</name>
</gene>
<accession>A0A3G5AKG9</accession>
<dbReference type="EMBL" id="MK072503">
    <property type="protein sequence ID" value="AYV86369.1"/>
    <property type="molecule type" value="Genomic_DNA"/>
</dbReference>
<protein>
    <submittedName>
        <fullName evidence="1">Uncharacterized protein</fullName>
    </submittedName>
</protein>
<organism evidence="1">
    <name type="scientific">Solumvirus sp</name>
    <dbReference type="NCBI Taxonomy" id="2487773"/>
    <lineage>
        <taxon>Viruses</taxon>
        <taxon>Pithoviruses</taxon>
    </lineage>
</organism>
<name>A0A3G5AKG9_9VIRU</name>
<proteinExistence type="predicted"/>
<sequence length="375" mass="43646">MEQVNIRKIPIISELAVPVINEIKVTQLITENNKDKHFHGYQYTAEGDANSKLLLNRTIPFYNTNFIYQLSRKYTEDSDDKFLYLMMKEVFIRKSSFSDSLLLERGFTATKDKSFETAGGGIPTPLMIRNDLSEPGFYTTKVINPDPKSSQIRYQYGKWIKISNIDYALHGIVYEQMSIRINDEIVMHYIKEYNVGLLDSTRYYDSIGKTIPRLVFEVYYNNGYINSFHIYTGYKRIIITKINDLPLTYGVQSFDIGNDSLIFVDIYILDMETNTLSNNVKYHINGIFGRLEINTGRGYIPIRKHFEDQISYNSKIYDILLPYLTVMPIAKIVKGYLINHEDIRYLRNIFEKAIKESGTTEDVKENLALMDRVLS</sequence>
<evidence type="ECO:0000313" key="1">
    <source>
        <dbReference type="EMBL" id="AYV86369.1"/>
    </source>
</evidence>
<reference evidence="1" key="1">
    <citation type="submission" date="2018-10" db="EMBL/GenBank/DDBJ databases">
        <title>Hidden diversity of soil giant viruses.</title>
        <authorList>
            <person name="Schulz F."/>
            <person name="Alteio L."/>
            <person name="Goudeau D."/>
            <person name="Ryan E.M."/>
            <person name="Malmstrom R.R."/>
            <person name="Blanchard J."/>
            <person name="Woyke T."/>
        </authorList>
    </citation>
    <scope>NUCLEOTIDE SEQUENCE</scope>
    <source>
        <strain evidence="1">SMV1</strain>
    </source>
</reference>